<gene>
    <name evidence="2" type="ORF">MM171A00157_0019</name>
    <name evidence="3" type="ORF">MM171B00143_0054</name>
</gene>
<name>A0A6M3M3T6_9ZZZZ</name>
<evidence type="ECO:0000256" key="1">
    <source>
        <dbReference type="SAM" id="MobiDB-lite"/>
    </source>
</evidence>
<organism evidence="2">
    <name type="scientific">viral metagenome</name>
    <dbReference type="NCBI Taxonomy" id="1070528"/>
    <lineage>
        <taxon>unclassified sequences</taxon>
        <taxon>metagenomes</taxon>
        <taxon>organismal metagenomes</taxon>
    </lineage>
</organism>
<dbReference type="EMBL" id="MT143894">
    <property type="protein sequence ID" value="QJB05083.1"/>
    <property type="molecule type" value="Genomic_DNA"/>
</dbReference>
<proteinExistence type="predicted"/>
<accession>A0A6M3M3T6</accession>
<dbReference type="EMBL" id="MT143702">
    <property type="protein sequence ID" value="QJB00850.1"/>
    <property type="molecule type" value="Genomic_DNA"/>
</dbReference>
<dbReference type="AlphaFoldDB" id="A0A6M3M3T6"/>
<protein>
    <submittedName>
        <fullName evidence="2">Putative structural protein</fullName>
    </submittedName>
</protein>
<sequence>MKLHTSVSGGDRLGDKLRQIRERLEKNKGVLIGVPAGLGDYAEGAPLAVIAAVHEFGTTIKHPGGTSYGYASEKDAIAGKSRFMKSGTGFMQTGVTGAHDIVIPERSFLRVPLRQNKDKFVKMFRSMIPKVVKGELTMQAVMVRLGGQGVRVSVEAIDSGIDPENAPSTVAKKGSSKPLSDSGRLRQSITFIVED</sequence>
<reference evidence="2" key="1">
    <citation type="submission" date="2020-03" db="EMBL/GenBank/DDBJ databases">
        <title>The deep terrestrial virosphere.</title>
        <authorList>
            <person name="Holmfeldt K."/>
            <person name="Nilsson E."/>
            <person name="Simone D."/>
            <person name="Lopez-Fernandez M."/>
            <person name="Wu X."/>
            <person name="de Brujin I."/>
            <person name="Lundin D."/>
            <person name="Andersson A."/>
            <person name="Bertilsson S."/>
            <person name="Dopson M."/>
        </authorList>
    </citation>
    <scope>NUCLEOTIDE SEQUENCE</scope>
    <source>
        <strain evidence="2">MM171A00157</strain>
        <strain evidence="3">MM171B00143</strain>
    </source>
</reference>
<evidence type="ECO:0000313" key="3">
    <source>
        <dbReference type="EMBL" id="QJB05083.1"/>
    </source>
</evidence>
<evidence type="ECO:0000313" key="2">
    <source>
        <dbReference type="EMBL" id="QJB00850.1"/>
    </source>
</evidence>
<feature type="region of interest" description="Disordered" evidence="1">
    <location>
        <begin position="161"/>
        <end position="182"/>
    </location>
</feature>